<evidence type="ECO:0000313" key="2">
    <source>
        <dbReference type="Proteomes" id="UP000050864"/>
    </source>
</evidence>
<sequence length="155" mass="17493">MAIKFSGELRKLRIVAHMFKYAVRTKIDWAAVTVSLVDWPEVSTVVRKDPVAELRGVLLRAIAGRVRSREPVPLPKAKPCAEFFVPLSSREAMKVMTFNEMIQARLGMEDVALRLSVSHQLIRQMLDLDHPADLDLIERVMNLAGKRIVAYPVSS</sequence>
<dbReference type="OrthoDB" id="5772151at2"/>
<evidence type="ECO:0000313" key="1">
    <source>
        <dbReference type="EMBL" id="KRG65526.1"/>
    </source>
</evidence>
<dbReference type="PATRIC" id="fig|405444.3.peg.3255"/>
<dbReference type="STRING" id="405444.ABB26_02960"/>
<dbReference type="Proteomes" id="UP000050864">
    <property type="component" value="Unassembled WGS sequence"/>
</dbReference>
<comment type="caution">
    <text evidence="1">The sequence shown here is derived from an EMBL/GenBank/DDBJ whole genome shotgun (WGS) entry which is preliminary data.</text>
</comment>
<accession>A0A0R0C912</accession>
<dbReference type="AlphaFoldDB" id="A0A0R0C912"/>
<reference evidence="1 2" key="1">
    <citation type="submission" date="2015-05" db="EMBL/GenBank/DDBJ databases">
        <title>Genome sequencing and analysis of members of genus Stenotrophomonas.</title>
        <authorList>
            <person name="Patil P.P."/>
            <person name="Midha S."/>
            <person name="Patil P.B."/>
        </authorList>
    </citation>
    <scope>NUCLEOTIDE SEQUENCE [LARGE SCALE GENOMIC DNA]</scope>
    <source>
        <strain evidence="1 2">DSM 18929</strain>
    </source>
</reference>
<keyword evidence="2" id="KW-1185">Reference proteome</keyword>
<name>A0A0R0C912_9GAMM</name>
<proteinExistence type="predicted"/>
<protein>
    <submittedName>
        <fullName evidence="1">Uncharacterized protein</fullName>
    </submittedName>
</protein>
<organism evidence="1 2">
    <name type="scientific">Stenotrophomonas humi</name>
    <dbReference type="NCBI Taxonomy" id="405444"/>
    <lineage>
        <taxon>Bacteria</taxon>
        <taxon>Pseudomonadati</taxon>
        <taxon>Pseudomonadota</taxon>
        <taxon>Gammaproteobacteria</taxon>
        <taxon>Lysobacterales</taxon>
        <taxon>Lysobacteraceae</taxon>
        <taxon>Stenotrophomonas</taxon>
    </lineage>
</organism>
<dbReference type="EMBL" id="LDJI01000006">
    <property type="protein sequence ID" value="KRG65526.1"/>
    <property type="molecule type" value="Genomic_DNA"/>
</dbReference>
<dbReference type="RefSeq" id="WP_057632087.1">
    <property type="nucleotide sequence ID" value="NZ_LDJI01000006.1"/>
</dbReference>
<gene>
    <name evidence="1" type="ORF">ABB26_02960</name>
</gene>